<reference evidence="1" key="1">
    <citation type="journal article" date="2023" name="Insect Mol. Biol.">
        <title>Genome sequencing provides insights into the evolution of gene families encoding plant cell wall-degrading enzymes in longhorned beetles.</title>
        <authorList>
            <person name="Shin N.R."/>
            <person name="Okamura Y."/>
            <person name="Kirsch R."/>
            <person name="Pauchet Y."/>
        </authorList>
    </citation>
    <scope>NUCLEOTIDE SEQUENCE</scope>
    <source>
        <strain evidence="1">MMC_N1</strain>
    </source>
</reference>
<gene>
    <name evidence="1" type="ORF">NQ317_017380</name>
</gene>
<protein>
    <submittedName>
        <fullName evidence="1">Uncharacterized protein</fullName>
    </submittedName>
</protein>
<comment type="caution">
    <text evidence="1">The sequence shown here is derived from an EMBL/GenBank/DDBJ whole genome shotgun (WGS) entry which is preliminary data.</text>
</comment>
<accession>A0ABQ9JBZ0</accession>
<evidence type="ECO:0000313" key="2">
    <source>
        <dbReference type="Proteomes" id="UP001162164"/>
    </source>
</evidence>
<organism evidence="1 2">
    <name type="scientific">Molorchus minor</name>
    <dbReference type="NCBI Taxonomy" id="1323400"/>
    <lineage>
        <taxon>Eukaryota</taxon>
        <taxon>Metazoa</taxon>
        <taxon>Ecdysozoa</taxon>
        <taxon>Arthropoda</taxon>
        <taxon>Hexapoda</taxon>
        <taxon>Insecta</taxon>
        <taxon>Pterygota</taxon>
        <taxon>Neoptera</taxon>
        <taxon>Endopterygota</taxon>
        <taxon>Coleoptera</taxon>
        <taxon>Polyphaga</taxon>
        <taxon>Cucujiformia</taxon>
        <taxon>Chrysomeloidea</taxon>
        <taxon>Cerambycidae</taxon>
        <taxon>Lamiinae</taxon>
        <taxon>Monochamini</taxon>
        <taxon>Molorchus</taxon>
    </lineage>
</organism>
<dbReference type="Proteomes" id="UP001162164">
    <property type="component" value="Unassembled WGS sequence"/>
</dbReference>
<keyword evidence="2" id="KW-1185">Reference proteome</keyword>
<evidence type="ECO:0000313" key="1">
    <source>
        <dbReference type="EMBL" id="KAJ8975696.1"/>
    </source>
</evidence>
<proteinExistence type="predicted"/>
<name>A0ABQ9JBZ0_9CUCU</name>
<sequence length="75" mass="8779">MKMLLVLARYYGVYRLKPVNVLQLMILKINKIYLLSLTKDIRYSGFFGDYANEFLRRSRGWQSVPSSPKNQCSSV</sequence>
<dbReference type="EMBL" id="JAPWTJ010000778">
    <property type="protein sequence ID" value="KAJ8975696.1"/>
    <property type="molecule type" value="Genomic_DNA"/>
</dbReference>